<organism evidence="6 7">
    <name type="scientific">Streptomyces yokosukanensis</name>
    <dbReference type="NCBI Taxonomy" id="67386"/>
    <lineage>
        <taxon>Bacteria</taxon>
        <taxon>Bacillati</taxon>
        <taxon>Actinomycetota</taxon>
        <taxon>Actinomycetes</taxon>
        <taxon>Kitasatosporales</taxon>
        <taxon>Streptomycetaceae</taxon>
        <taxon>Streptomyces</taxon>
    </lineage>
</organism>
<keyword evidence="2 4" id="KW-0732">Signal</keyword>
<dbReference type="SUPFAM" id="SSF53474">
    <property type="entry name" value="alpha/beta-Hydrolases"/>
    <property type="match status" value="1"/>
</dbReference>
<feature type="signal peptide" evidence="4">
    <location>
        <begin position="1"/>
        <end position="32"/>
    </location>
</feature>
<dbReference type="InterPro" id="IPR051601">
    <property type="entry name" value="Serine_prot/Carboxylest_S33"/>
</dbReference>
<dbReference type="Proteomes" id="UP000053127">
    <property type="component" value="Unassembled WGS sequence"/>
</dbReference>
<evidence type="ECO:0000256" key="4">
    <source>
        <dbReference type="SAM" id="SignalP"/>
    </source>
</evidence>
<dbReference type="STRING" id="67386.AQI95_02675"/>
<dbReference type="PANTHER" id="PTHR43248:SF29">
    <property type="entry name" value="TRIPEPTIDYL AMINOPEPTIDASE"/>
    <property type="match status" value="1"/>
</dbReference>
<dbReference type="InterPro" id="IPR029058">
    <property type="entry name" value="AB_hydrolase_fold"/>
</dbReference>
<evidence type="ECO:0000256" key="1">
    <source>
        <dbReference type="ARBA" id="ARBA00010088"/>
    </source>
</evidence>
<evidence type="ECO:0000259" key="5">
    <source>
        <dbReference type="Pfam" id="PF08386"/>
    </source>
</evidence>
<dbReference type="AlphaFoldDB" id="A0A101PEF0"/>
<reference evidence="6 7" key="1">
    <citation type="submission" date="2015-10" db="EMBL/GenBank/DDBJ databases">
        <title>Draft genome sequence of Streptomyces yokosukanensis DSM 40224, type strain for the species Streptomyces yokosukanensis.</title>
        <authorList>
            <person name="Ruckert C."/>
            <person name="Winkler A."/>
            <person name="Kalinowski J."/>
            <person name="Kampfer P."/>
            <person name="Glaeser S."/>
        </authorList>
    </citation>
    <scope>NUCLEOTIDE SEQUENCE [LARGE SCALE GENOMIC DNA]</scope>
    <source>
        <strain evidence="6 7">DSM 40224</strain>
    </source>
</reference>
<evidence type="ECO:0000313" key="7">
    <source>
        <dbReference type="Proteomes" id="UP000053127"/>
    </source>
</evidence>
<sequence length="495" mass="52185">MTRPASPLLRRGAAVTSALALVALAGPQAAHAAPAAAHTGPAALHWSTCPAGSQAPRGTYCATLKVPLDYARPGGRQITLTLSMIGDLNAPRTLVVNPGGPGEPGIGTEKLVWASLPEKVGAAYNVVSFDPRGVGASTPVSCGDTTKLIKHPATPATPVNAAQEQARRTVARKVAGQCSAHAEDLLPYMTTANAARDMDRIRGAFHRDKLDYLGYSYGTRLGATYATLFPAHTGRMILDSVVDPTVSTYGAQFEQDPALQHRADQFFAWAADKDATYHLGTSRAKVSATWDAVRRNLAAHPAGRRAGSAELDDLLASAMYTDQFWSDVAQNVSDYRRGDASGLLGATDQLASGAVDPARLAYNCVDDAWPRDWAAWHRDTAAAARKAPLFAWLNTWYSAPCAYWKAPATKPVKIGSVKVPPILLLQAEDDPATPVVGARRMQKALSASRLVVAGGGNHGQYLFDGNACMDRAGNGYLLTGKLPAANATCPASPAP</sequence>
<dbReference type="InterPro" id="IPR006311">
    <property type="entry name" value="TAT_signal"/>
</dbReference>
<keyword evidence="7" id="KW-1185">Reference proteome</keyword>
<feature type="domain" description="Peptidase S33 tripeptidyl aminopeptidase-like C-terminal" evidence="5">
    <location>
        <begin position="392"/>
        <end position="489"/>
    </location>
</feature>
<evidence type="ECO:0000313" key="6">
    <source>
        <dbReference type="EMBL" id="KUN09887.1"/>
    </source>
</evidence>
<dbReference type="EMBL" id="LMWN01000003">
    <property type="protein sequence ID" value="KUN09887.1"/>
    <property type="molecule type" value="Genomic_DNA"/>
</dbReference>
<dbReference type="GO" id="GO:0016787">
    <property type="term" value="F:hydrolase activity"/>
    <property type="evidence" value="ECO:0007669"/>
    <property type="project" value="UniProtKB-KW"/>
</dbReference>
<proteinExistence type="inferred from homology"/>
<evidence type="ECO:0000256" key="2">
    <source>
        <dbReference type="ARBA" id="ARBA00022729"/>
    </source>
</evidence>
<dbReference type="Gene3D" id="3.40.50.1820">
    <property type="entry name" value="alpha/beta hydrolase"/>
    <property type="match status" value="1"/>
</dbReference>
<protein>
    <recommendedName>
        <fullName evidence="5">Peptidase S33 tripeptidyl aminopeptidase-like C-terminal domain-containing protein</fullName>
    </recommendedName>
</protein>
<comment type="similarity">
    <text evidence="1">Belongs to the peptidase S33 family.</text>
</comment>
<dbReference type="PANTHER" id="PTHR43248">
    <property type="entry name" value="2-SUCCINYL-6-HYDROXY-2,4-CYCLOHEXADIENE-1-CARBOXYLATE SYNTHASE"/>
    <property type="match status" value="1"/>
</dbReference>
<dbReference type="InterPro" id="IPR013595">
    <property type="entry name" value="Pept_S33_TAP-like_C"/>
</dbReference>
<keyword evidence="3" id="KW-0378">Hydrolase</keyword>
<name>A0A101PEF0_9ACTN</name>
<evidence type="ECO:0000256" key="3">
    <source>
        <dbReference type="ARBA" id="ARBA00022801"/>
    </source>
</evidence>
<feature type="chain" id="PRO_5007102613" description="Peptidase S33 tripeptidyl aminopeptidase-like C-terminal domain-containing protein" evidence="4">
    <location>
        <begin position="33"/>
        <end position="495"/>
    </location>
</feature>
<dbReference type="Pfam" id="PF08386">
    <property type="entry name" value="Abhydrolase_4"/>
    <property type="match status" value="1"/>
</dbReference>
<comment type="caution">
    <text evidence="6">The sequence shown here is derived from an EMBL/GenBank/DDBJ whole genome shotgun (WGS) entry which is preliminary data.</text>
</comment>
<accession>A0A101PEF0</accession>
<dbReference type="PROSITE" id="PS51318">
    <property type="entry name" value="TAT"/>
    <property type="match status" value="1"/>
</dbReference>
<gene>
    <name evidence="6" type="ORF">AQI95_02675</name>
</gene>